<evidence type="ECO:0000259" key="7">
    <source>
        <dbReference type="Pfam" id="PF00482"/>
    </source>
</evidence>
<dbReference type="AlphaFoldDB" id="A0A0V8IVY7"/>
<evidence type="ECO:0000256" key="6">
    <source>
        <dbReference type="SAM" id="Phobius"/>
    </source>
</evidence>
<dbReference type="PANTHER" id="PTHR35007">
    <property type="entry name" value="INTEGRAL MEMBRANE PROTEIN-RELATED"/>
    <property type="match status" value="1"/>
</dbReference>
<gene>
    <name evidence="8" type="ORF">AS031_02495</name>
</gene>
<dbReference type="GO" id="GO:0005886">
    <property type="term" value="C:plasma membrane"/>
    <property type="evidence" value="ECO:0007669"/>
    <property type="project" value="UniProtKB-SubCell"/>
</dbReference>
<feature type="transmembrane region" description="Helical" evidence="6">
    <location>
        <begin position="114"/>
        <end position="134"/>
    </location>
</feature>
<dbReference type="STRING" id="993070.AS031_02495"/>
<comment type="subcellular location">
    <subcellularLocation>
        <location evidence="1">Cell membrane</location>
        <topology evidence="1">Multi-pass membrane protein</topology>
    </subcellularLocation>
</comment>
<feature type="transmembrane region" description="Helical" evidence="6">
    <location>
        <begin position="261"/>
        <end position="289"/>
    </location>
</feature>
<feature type="transmembrane region" description="Helical" evidence="6">
    <location>
        <begin position="89"/>
        <end position="108"/>
    </location>
</feature>
<keyword evidence="3 6" id="KW-0812">Transmembrane</keyword>
<dbReference type="PANTHER" id="PTHR35007:SF2">
    <property type="entry name" value="PILUS ASSEMBLE PROTEIN"/>
    <property type="match status" value="1"/>
</dbReference>
<dbReference type="EMBL" id="LNQM01000001">
    <property type="protein sequence ID" value="KSU78930.1"/>
    <property type="molecule type" value="Genomic_DNA"/>
</dbReference>
<keyword evidence="5 6" id="KW-0472">Membrane</keyword>
<dbReference type="Proteomes" id="UP000053199">
    <property type="component" value="Unassembled WGS sequence"/>
</dbReference>
<evidence type="ECO:0000313" key="9">
    <source>
        <dbReference type="Proteomes" id="UP000053199"/>
    </source>
</evidence>
<evidence type="ECO:0000256" key="1">
    <source>
        <dbReference type="ARBA" id="ARBA00004651"/>
    </source>
</evidence>
<evidence type="ECO:0000256" key="4">
    <source>
        <dbReference type="ARBA" id="ARBA00022989"/>
    </source>
</evidence>
<keyword evidence="9" id="KW-1185">Reference proteome</keyword>
<keyword evidence="2" id="KW-1003">Cell membrane</keyword>
<keyword evidence="4 6" id="KW-1133">Transmembrane helix</keyword>
<dbReference type="Pfam" id="PF00482">
    <property type="entry name" value="T2SSF"/>
    <property type="match status" value="1"/>
</dbReference>
<dbReference type="OrthoDB" id="9810662at2"/>
<comment type="caution">
    <text evidence="8">The sequence shown here is derived from an EMBL/GenBank/DDBJ whole genome shotgun (WGS) entry which is preliminary data.</text>
</comment>
<evidence type="ECO:0000256" key="5">
    <source>
        <dbReference type="ARBA" id="ARBA00023136"/>
    </source>
</evidence>
<dbReference type="RefSeq" id="WP_058266537.1">
    <property type="nucleotide sequence ID" value="NZ_FMAZ01000001.1"/>
</dbReference>
<evidence type="ECO:0000256" key="3">
    <source>
        <dbReference type="ARBA" id="ARBA00022692"/>
    </source>
</evidence>
<feature type="domain" description="Type II secretion system protein GspF" evidence="7">
    <location>
        <begin position="153"/>
        <end position="278"/>
    </location>
</feature>
<protein>
    <submittedName>
        <fullName evidence="8">Secretion system protein</fullName>
    </submittedName>
</protein>
<evidence type="ECO:0000256" key="2">
    <source>
        <dbReference type="ARBA" id="ARBA00022475"/>
    </source>
</evidence>
<feature type="transmembrane region" description="Helical" evidence="6">
    <location>
        <begin position="6"/>
        <end position="25"/>
    </location>
</feature>
<proteinExistence type="predicted"/>
<organism evidence="8 9">
    <name type="scientific">Pseudarthrobacter enclensis</name>
    <dbReference type="NCBI Taxonomy" id="993070"/>
    <lineage>
        <taxon>Bacteria</taxon>
        <taxon>Bacillati</taxon>
        <taxon>Actinomycetota</taxon>
        <taxon>Actinomycetes</taxon>
        <taxon>Micrococcales</taxon>
        <taxon>Micrococcaceae</taxon>
        <taxon>Pseudarthrobacter</taxon>
    </lineage>
</organism>
<reference evidence="8 9" key="1">
    <citation type="journal article" date="2014" name="Arch. Microbiol.">
        <title>Arthrobacter enclensis sp. nov., isolated from sediment sample.</title>
        <authorList>
            <person name="Dastager S.G."/>
            <person name="Liu Q."/>
            <person name="Tang S.K."/>
            <person name="Krishnamurthi S."/>
            <person name="Lee J.C."/>
            <person name="Li W.J."/>
        </authorList>
    </citation>
    <scope>NUCLEOTIDE SEQUENCE [LARGE SCALE GENOMIC DNA]</scope>
    <source>
        <strain evidence="8 9">NIO-1008</strain>
    </source>
</reference>
<name>A0A0V8IVY7_9MICC</name>
<sequence length="290" mass="32122">MSPLALGAILAIVVPITYLVWSVVATDRVAIRNIQANLGQRARNAAPQNLSAEFSAMARKITPVGYVAWLDKQLAAMGRPKEWPLERLLVVKPLLALGAGLLGLFYFLVHPEPFRFAIFLGAAAFGYFAPDLLVRSTAEKRRARIRQELPNTLDQMLISVQAGLGFEAAMARTAQNGSGPLADEMTRTLQDMQVGRSRKEAYLAMSDRVDVPDLRSFIRAIVQADAYGIAIAKVLKIQAHEMRLKRRQRAEEHAMKIPVKILFPLIFFIFPTLFIILLGPAVMNIIAAFS</sequence>
<evidence type="ECO:0000313" key="8">
    <source>
        <dbReference type="EMBL" id="KSU78930.1"/>
    </source>
</evidence>
<accession>A0A0V8IVY7</accession>
<dbReference type="InterPro" id="IPR018076">
    <property type="entry name" value="T2SS_GspF_dom"/>
</dbReference>